<feature type="transmembrane region" description="Helical" evidence="7">
    <location>
        <begin position="108"/>
        <end position="130"/>
    </location>
</feature>
<dbReference type="AlphaFoldDB" id="A0A7S1FVF3"/>
<evidence type="ECO:0000256" key="8">
    <source>
        <dbReference type="SAM" id="SignalP"/>
    </source>
</evidence>
<name>A0A7S1FVF3_9STRA</name>
<gene>
    <name evidence="10" type="ORF">CHYS00102_LOCUS20152</name>
</gene>
<sequence>MVRTKMTMTMMIELLVSLFEFFRSMLTIQMTSEFLSGFLIDIQVNLNILCIQSHYLIRNGPDESMTDQLIEASQNLMLDLEALSDHQSFMRSRERDHRELSEKIFARVVRWTLLEAVVLIVVSGGQVVYLRKFFEKRRRF</sequence>
<evidence type="ECO:0000259" key="9">
    <source>
        <dbReference type="SMART" id="SM01190"/>
    </source>
</evidence>
<comment type="similarity">
    <text evidence="2">Belongs to the EMP24/GP25L family.</text>
</comment>
<comment type="subcellular location">
    <subcellularLocation>
        <location evidence="1">Membrane</location>
        <topology evidence="1">Single-pass type I membrane protein</topology>
    </subcellularLocation>
</comment>
<dbReference type="EMBL" id="HBFR01027839">
    <property type="protein sequence ID" value="CAD8892943.1"/>
    <property type="molecule type" value="Transcribed_RNA"/>
</dbReference>
<feature type="chain" id="PRO_5031179907" description="GOLD domain-containing protein" evidence="8">
    <location>
        <begin position="28"/>
        <end position="140"/>
    </location>
</feature>
<evidence type="ECO:0000256" key="1">
    <source>
        <dbReference type="ARBA" id="ARBA00004479"/>
    </source>
</evidence>
<dbReference type="InterPro" id="IPR015720">
    <property type="entry name" value="Emp24-like"/>
</dbReference>
<dbReference type="GO" id="GO:0016020">
    <property type="term" value="C:membrane"/>
    <property type="evidence" value="ECO:0007669"/>
    <property type="project" value="UniProtKB-SubCell"/>
</dbReference>
<evidence type="ECO:0000313" key="10">
    <source>
        <dbReference type="EMBL" id="CAD8892943.1"/>
    </source>
</evidence>
<evidence type="ECO:0000256" key="6">
    <source>
        <dbReference type="ARBA" id="ARBA00023136"/>
    </source>
</evidence>
<feature type="signal peptide" evidence="8">
    <location>
        <begin position="1"/>
        <end position="27"/>
    </location>
</feature>
<evidence type="ECO:0000256" key="5">
    <source>
        <dbReference type="ARBA" id="ARBA00022989"/>
    </source>
</evidence>
<keyword evidence="6 7" id="KW-0472">Membrane</keyword>
<feature type="domain" description="GOLD" evidence="9">
    <location>
        <begin position="7"/>
        <end position="135"/>
    </location>
</feature>
<evidence type="ECO:0000256" key="4">
    <source>
        <dbReference type="ARBA" id="ARBA00022729"/>
    </source>
</evidence>
<dbReference type="SMART" id="SM01190">
    <property type="entry name" value="EMP24_GP25L"/>
    <property type="match status" value="1"/>
</dbReference>
<dbReference type="PANTHER" id="PTHR22811">
    <property type="entry name" value="TRANSMEMBRANE EMP24 DOMAIN-CONTAINING PROTEIN"/>
    <property type="match status" value="1"/>
</dbReference>
<protein>
    <recommendedName>
        <fullName evidence="9">GOLD domain-containing protein</fullName>
    </recommendedName>
</protein>
<reference evidence="10" key="1">
    <citation type="submission" date="2021-01" db="EMBL/GenBank/DDBJ databases">
        <authorList>
            <person name="Corre E."/>
            <person name="Pelletier E."/>
            <person name="Niang G."/>
            <person name="Scheremetjew M."/>
            <person name="Finn R."/>
            <person name="Kale V."/>
            <person name="Holt S."/>
            <person name="Cochrane G."/>
            <person name="Meng A."/>
            <person name="Brown T."/>
            <person name="Cohen L."/>
        </authorList>
    </citation>
    <scope>NUCLEOTIDE SEQUENCE</scope>
    <source>
        <strain evidence="10">308</strain>
    </source>
</reference>
<dbReference type="InterPro" id="IPR009038">
    <property type="entry name" value="GOLD_dom"/>
</dbReference>
<keyword evidence="3 7" id="KW-0812">Transmembrane</keyword>
<organism evidence="10">
    <name type="scientific">Corethron hystrix</name>
    <dbReference type="NCBI Taxonomy" id="216773"/>
    <lineage>
        <taxon>Eukaryota</taxon>
        <taxon>Sar</taxon>
        <taxon>Stramenopiles</taxon>
        <taxon>Ochrophyta</taxon>
        <taxon>Bacillariophyta</taxon>
        <taxon>Coscinodiscophyceae</taxon>
        <taxon>Corethrophycidae</taxon>
        <taxon>Corethrales</taxon>
        <taxon>Corethraceae</taxon>
        <taxon>Corethron</taxon>
    </lineage>
</organism>
<accession>A0A7S1FVF3</accession>
<dbReference type="Pfam" id="PF01105">
    <property type="entry name" value="EMP24_GP25L"/>
    <property type="match status" value="1"/>
</dbReference>
<evidence type="ECO:0000256" key="7">
    <source>
        <dbReference type="SAM" id="Phobius"/>
    </source>
</evidence>
<evidence type="ECO:0000256" key="3">
    <source>
        <dbReference type="ARBA" id="ARBA00022692"/>
    </source>
</evidence>
<keyword evidence="4 8" id="KW-0732">Signal</keyword>
<proteinExistence type="inferred from homology"/>
<evidence type="ECO:0000256" key="2">
    <source>
        <dbReference type="ARBA" id="ARBA00007104"/>
    </source>
</evidence>
<keyword evidence="5 7" id="KW-1133">Transmembrane helix</keyword>